<dbReference type="Pfam" id="PF05974">
    <property type="entry name" value="DUF892"/>
    <property type="match status" value="1"/>
</dbReference>
<organism evidence="1 2">
    <name type="scientific">Deinococcus aerius</name>
    <dbReference type="NCBI Taxonomy" id="200253"/>
    <lineage>
        <taxon>Bacteria</taxon>
        <taxon>Thermotogati</taxon>
        <taxon>Deinococcota</taxon>
        <taxon>Deinococci</taxon>
        <taxon>Deinococcales</taxon>
        <taxon>Deinococcaceae</taxon>
        <taxon>Deinococcus</taxon>
    </lineage>
</organism>
<reference evidence="2" key="1">
    <citation type="submission" date="2018-01" db="EMBL/GenBank/DDBJ databases">
        <title>Draft Genome Sequence of the Radioresistant Bacterium Deinococcus aerius TR0125, Isolated from the Higher Atmosphere above Japan.</title>
        <authorList>
            <person name="Satoh K."/>
            <person name="Arai H."/>
            <person name="Sanzen T."/>
            <person name="Kawaguchi Y."/>
            <person name="Hayashi H."/>
            <person name="Yokobori S."/>
            <person name="Yamagishi A."/>
            <person name="Oono Y."/>
            <person name="Narumi I."/>
        </authorList>
    </citation>
    <scope>NUCLEOTIDE SEQUENCE [LARGE SCALE GENOMIC DNA]</scope>
    <source>
        <strain evidence="2">TR0125</strain>
    </source>
</reference>
<dbReference type="InterPro" id="IPR009078">
    <property type="entry name" value="Ferritin-like_SF"/>
</dbReference>
<dbReference type="InterPro" id="IPR010287">
    <property type="entry name" value="DUF892_YciF-like"/>
</dbReference>
<accession>A0A2I9D2H9</accession>
<keyword evidence="2" id="KW-1185">Reference proteome</keyword>
<comment type="caution">
    <text evidence="1">The sequence shown here is derived from an EMBL/GenBank/DDBJ whole genome shotgun (WGS) entry which is preliminary data.</text>
</comment>
<dbReference type="OrthoDB" id="9795056at2"/>
<dbReference type="InterPro" id="IPR047114">
    <property type="entry name" value="YciF"/>
</dbReference>
<dbReference type="Gene3D" id="1.20.1260.10">
    <property type="match status" value="1"/>
</dbReference>
<evidence type="ECO:0000313" key="1">
    <source>
        <dbReference type="EMBL" id="GBF04290.1"/>
    </source>
</evidence>
<dbReference type="PANTHER" id="PTHR30565">
    <property type="entry name" value="PROTEIN YCIF"/>
    <property type="match status" value="1"/>
</dbReference>
<dbReference type="InterPro" id="IPR012347">
    <property type="entry name" value="Ferritin-like"/>
</dbReference>
<dbReference type="PANTHER" id="PTHR30565:SF9">
    <property type="entry name" value="PROTEIN YCIF"/>
    <property type="match status" value="1"/>
</dbReference>
<dbReference type="AlphaFoldDB" id="A0A2I9D2H9"/>
<protein>
    <submittedName>
        <fullName evidence="1">MFS transporter</fullName>
    </submittedName>
</protein>
<sequence length="169" mass="18336">MTSGGMSMRMTDLQDLYLEGLQYMYSAEEQQMEALTQMAGAASNPDLRQGFEQHREQTAGQLARLEQMLGDLGAGPGGKPCKGMQGLVAEGQEIIGKGGEPAVRDASLLAAAQRTEHYEISAYGTLRTYAEILGRSQDMDLLRMSEDEEKANDLKLTGLARSINMEALG</sequence>
<dbReference type="Proteomes" id="UP000236569">
    <property type="component" value="Unassembled WGS sequence"/>
</dbReference>
<name>A0A2I9D2H9_9DEIO</name>
<gene>
    <name evidence="1" type="ORF">DAERI_010462</name>
</gene>
<dbReference type="SUPFAM" id="SSF47240">
    <property type="entry name" value="Ferritin-like"/>
    <property type="match status" value="1"/>
</dbReference>
<evidence type="ECO:0000313" key="2">
    <source>
        <dbReference type="Proteomes" id="UP000236569"/>
    </source>
</evidence>
<dbReference type="CDD" id="cd07909">
    <property type="entry name" value="YciF"/>
    <property type="match status" value="1"/>
</dbReference>
<dbReference type="EMBL" id="BFAG01000001">
    <property type="protein sequence ID" value="GBF04290.1"/>
    <property type="molecule type" value="Genomic_DNA"/>
</dbReference>
<proteinExistence type="predicted"/>